<organism evidence="2 3">
    <name type="scientific">Gimesia fumaroli</name>
    <dbReference type="NCBI Taxonomy" id="2527976"/>
    <lineage>
        <taxon>Bacteria</taxon>
        <taxon>Pseudomonadati</taxon>
        <taxon>Planctomycetota</taxon>
        <taxon>Planctomycetia</taxon>
        <taxon>Planctomycetales</taxon>
        <taxon>Planctomycetaceae</taxon>
        <taxon>Gimesia</taxon>
    </lineage>
</organism>
<dbReference type="Proteomes" id="UP000318313">
    <property type="component" value="Chromosome"/>
</dbReference>
<evidence type="ECO:0000313" key="2">
    <source>
        <dbReference type="EMBL" id="QDV52142.1"/>
    </source>
</evidence>
<proteinExistence type="predicted"/>
<sequence length="173" mass="18922">MNTTNQILCLILMITVSSINGCGQSQSKSPTLTPVTAPKREKLVSIVDGPRPTAIRGAAFVDTHRFHEIENTDEKWVCIEGTVNRTGEIMGASFVSVTCPTCGTHIYCESLNQLDKFAIPNGIRIIIRGRVFNDNKLAESMPISQNEINVALDGESNAELMKSPNSATDRKEK</sequence>
<gene>
    <name evidence="2" type="ORF">Enr17x_42020</name>
</gene>
<reference evidence="2 3" key="1">
    <citation type="submission" date="2019-03" db="EMBL/GenBank/DDBJ databases">
        <title>Deep-cultivation of Planctomycetes and their phenomic and genomic characterization uncovers novel biology.</title>
        <authorList>
            <person name="Wiegand S."/>
            <person name="Jogler M."/>
            <person name="Boedeker C."/>
            <person name="Pinto D."/>
            <person name="Vollmers J."/>
            <person name="Rivas-Marin E."/>
            <person name="Kohn T."/>
            <person name="Peeters S.H."/>
            <person name="Heuer A."/>
            <person name="Rast P."/>
            <person name="Oberbeckmann S."/>
            <person name="Bunk B."/>
            <person name="Jeske O."/>
            <person name="Meyerdierks A."/>
            <person name="Storesund J.E."/>
            <person name="Kallscheuer N."/>
            <person name="Luecker S."/>
            <person name="Lage O.M."/>
            <person name="Pohl T."/>
            <person name="Merkel B.J."/>
            <person name="Hornburger P."/>
            <person name="Mueller R.-W."/>
            <person name="Bruemmer F."/>
            <person name="Labrenz M."/>
            <person name="Spormann A.M."/>
            <person name="Op den Camp H."/>
            <person name="Overmann J."/>
            <person name="Amann R."/>
            <person name="Jetten M.S.M."/>
            <person name="Mascher T."/>
            <person name="Medema M.H."/>
            <person name="Devos D.P."/>
            <person name="Kaster A.-K."/>
            <person name="Ovreas L."/>
            <person name="Rohde M."/>
            <person name="Galperin M.Y."/>
            <person name="Jogler C."/>
        </authorList>
    </citation>
    <scope>NUCLEOTIDE SEQUENCE [LARGE SCALE GENOMIC DNA]</scope>
    <source>
        <strain evidence="2 3">Enr17</strain>
    </source>
</reference>
<protein>
    <submittedName>
        <fullName evidence="2">Uncharacterized protein</fullName>
    </submittedName>
</protein>
<accession>A0A518IGC7</accession>
<evidence type="ECO:0000256" key="1">
    <source>
        <dbReference type="SAM" id="MobiDB-lite"/>
    </source>
</evidence>
<feature type="region of interest" description="Disordered" evidence="1">
    <location>
        <begin position="154"/>
        <end position="173"/>
    </location>
</feature>
<keyword evidence="3" id="KW-1185">Reference proteome</keyword>
<dbReference type="EMBL" id="CP037452">
    <property type="protein sequence ID" value="QDV52142.1"/>
    <property type="molecule type" value="Genomic_DNA"/>
</dbReference>
<evidence type="ECO:0000313" key="3">
    <source>
        <dbReference type="Proteomes" id="UP000318313"/>
    </source>
</evidence>
<dbReference type="KEGG" id="gfm:Enr17x_42020"/>
<name>A0A518IGC7_9PLAN</name>
<dbReference type="AlphaFoldDB" id="A0A518IGC7"/>